<dbReference type="EMBL" id="CADCWC010000224">
    <property type="protein sequence ID" value="CAA9536794.1"/>
    <property type="molecule type" value="Genomic_DNA"/>
</dbReference>
<name>A0A6J4TZN7_9ACTN</name>
<proteinExistence type="predicted"/>
<protein>
    <submittedName>
        <fullName evidence="1">Uncharacterized protein</fullName>
    </submittedName>
</protein>
<gene>
    <name evidence="1" type="ORF">AVDCRST_MAG79-1453</name>
</gene>
<organism evidence="1">
    <name type="scientific">uncultured Thermoleophilia bacterium</name>
    <dbReference type="NCBI Taxonomy" id="1497501"/>
    <lineage>
        <taxon>Bacteria</taxon>
        <taxon>Bacillati</taxon>
        <taxon>Actinomycetota</taxon>
        <taxon>Thermoleophilia</taxon>
        <taxon>environmental samples</taxon>
    </lineage>
</organism>
<dbReference type="AlphaFoldDB" id="A0A6J4TZN7"/>
<evidence type="ECO:0000313" key="1">
    <source>
        <dbReference type="EMBL" id="CAA9536794.1"/>
    </source>
</evidence>
<reference evidence="1" key="1">
    <citation type="submission" date="2020-02" db="EMBL/GenBank/DDBJ databases">
        <authorList>
            <person name="Meier V. D."/>
        </authorList>
    </citation>
    <scope>NUCLEOTIDE SEQUENCE</scope>
    <source>
        <strain evidence="1">AVDCRST_MAG79</strain>
    </source>
</reference>
<accession>A0A6J4TZN7</accession>
<sequence>MRRPDWAASWDDDDWDRFVGLVRDHLVERGAAARVVDGAVLLDDRPAIGLASLARTCRTLEQEDWRPTVADRLDQLLDGPTHEVPTTFAEAAPRLRVRLYADDGRLGPEAAVTRPAAEGLSWTLVADAGDVLATVLPEEAAAWGRPEDEVFDVAFGNVRAETPDVAVERRGGLAITSVTGDSVYTSTHVRWLDQHVRVPPAGALVILPTRHAVHAYALDGPQAVDAPEVLIEMAGERSAEGPGELTADLFWWRAGDLLRLRVHEADGRPTLELPERLDELFAELRSDR</sequence>